<accession>A0ABT5TBB2</accession>
<dbReference type="InterPro" id="IPR008207">
    <property type="entry name" value="Sig_transdc_His_kin_Hpt_dom"/>
</dbReference>
<dbReference type="Proteomes" id="UP001431784">
    <property type="component" value="Unassembled WGS sequence"/>
</dbReference>
<sequence>MTDRDEFLEMFFTECDELLDSLATGLRAMDVPGHEMETVHSVFRAVHSMKGAAAAFGLTDLVTFAHRFETVLDLLRSDRLTADQDVMTVLHRASDLLTDLVAAARQSIPADSTRMQDLLAELDRLIGDDDDAEDDSDLQAAFVPITLDFAPIESPPPATGALPDQHDAGPGIIPHRQRSGGIVACFGAAWRCRSDAGYKERSQTFSMVAG</sequence>
<feature type="domain" description="HPt" evidence="3">
    <location>
        <begin position="1"/>
        <end position="104"/>
    </location>
</feature>
<dbReference type="CDD" id="cd00088">
    <property type="entry name" value="HPT"/>
    <property type="match status" value="1"/>
</dbReference>
<dbReference type="PANTHER" id="PTHR43395:SF10">
    <property type="entry name" value="CHEMOTAXIS PROTEIN CHEA"/>
    <property type="match status" value="1"/>
</dbReference>
<evidence type="ECO:0000313" key="5">
    <source>
        <dbReference type="Proteomes" id="UP001431784"/>
    </source>
</evidence>
<dbReference type="Pfam" id="PF01627">
    <property type="entry name" value="Hpt"/>
    <property type="match status" value="1"/>
</dbReference>
<proteinExistence type="predicted"/>
<dbReference type="Gene3D" id="1.20.120.160">
    <property type="entry name" value="HPT domain"/>
    <property type="match status" value="1"/>
</dbReference>
<keyword evidence="1" id="KW-0902">Two-component regulatory system</keyword>
<comment type="caution">
    <text evidence="4">The sequence shown here is derived from an EMBL/GenBank/DDBJ whole genome shotgun (WGS) entry which is preliminary data.</text>
</comment>
<dbReference type="InterPro" id="IPR036641">
    <property type="entry name" value="HPT_dom_sf"/>
</dbReference>
<name>A0ABT5TBB2_9RHOB</name>
<evidence type="ECO:0000259" key="3">
    <source>
        <dbReference type="PROSITE" id="PS50894"/>
    </source>
</evidence>
<dbReference type="RefSeq" id="WP_274353090.1">
    <property type="nucleotide sequence ID" value="NZ_JAQZSM010000015.1"/>
</dbReference>
<reference evidence="4" key="1">
    <citation type="submission" date="2023-02" db="EMBL/GenBank/DDBJ databases">
        <title>Description of Roseinatronobacter alkalisoli sp. nov., an alkaliphilic bacerium isolated from soda soil.</title>
        <authorList>
            <person name="Wei W."/>
        </authorList>
    </citation>
    <scope>NUCLEOTIDE SEQUENCE</scope>
    <source>
        <strain evidence="4">HJB301</strain>
    </source>
</reference>
<dbReference type="PROSITE" id="PS50894">
    <property type="entry name" value="HPT"/>
    <property type="match status" value="1"/>
</dbReference>
<keyword evidence="2" id="KW-0597">Phosphoprotein</keyword>
<protein>
    <submittedName>
        <fullName evidence="4">Hpt domain-containing protein</fullName>
    </submittedName>
</protein>
<evidence type="ECO:0000256" key="1">
    <source>
        <dbReference type="ARBA" id="ARBA00023012"/>
    </source>
</evidence>
<keyword evidence="5" id="KW-1185">Reference proteome</keyword>
<evidence type="ECO:0000256" key="2">
    <source>
        <dbReference type="PROSITE-ProRule" id="PRU00110"/>
    </source>
</evidence>
<gene>
    <name evidence="4" type="ORF">PUT78_15055</name>
</gene>
<dbReference type="PANTHER" id="PTHR43395">
    <property type="entry name" value="SENSOR HISTIDINE KINASE CHEA"/>
    <property type="match status" value="1"/>
</dbReference>
<dbReference type="SMART" id="SM00073">
    <property type="entry name" value="HPT"/>
    <property type="match status" value="1"/>
</dbReference>
<dbReference type="EMBL" id="JAQZSM010000015">
    <property type="protein sequence ID" value="MDD7972416.1"/>
    <property type="molecule type" value="Genomic_DNA"/>
</dbReference>
<feature type="modified residue" description="Phosphohistidine" evidence="2">
    <location>
        <position position="47"/>
    </location>
</feature>
<dbReference type="InterPro" id="IPR051315">
    <property type="entry name" value="Bact_Chemotaxis_CheA"/>
</dbReference>
<organism evidence="4 5">
    <name type="scientific">Roseinatronobacter alkalisoli</name>
    <dbReference type="NCBI Taxonomy" id="3028235"/>
    <lineage>
        <taxon>Bacteria</taxon>
        <taxon>Pseudomonadati</taxon>
        <taxon>Pseudomonadota</taxon>
        <taxon>Alphaproteobacteria</taxon>
        <taxon>Rhodobacterales</taxon>
        <taxon>Paracoccaceae</taxon>
        <taxon>Roseinatronobacter</taxon>
    </lineage>
</organism>
<dbReference type="SUPFAM" id="SSF47226">
    <property type="entry name" value="Histidine-containing phosphotransfer domain, HPT domain"/>
    <property type="match status" value="1"/>
</dbReference>
<evidence type="ECO:0000313" key="4">
    <source>
        <dbReference type="EMBL" id="MDD7972416.1"/>
    </source>
</evidence>